<feature type="chain" id="PRO_5046719673" evidence="1">
    <location>
        <begin position="36"/>
        <end position="404"/>
    </location>
</feature>
<dbReference type="Proteomes" id="UP000663181">
    <property type="component" value="Chromosome"/>
</dbReference>
<dbReference type="Pfam" id="PF01551">
    <property type="entry name" value="Peptidase_M23"/>
    <property type="match status" value="1"/>
</dbReference>
<feature type="signal peptide" evidence="1">
    <location>
        <begin position="1"/>
        <end position="35"/>
    </location>
</feature>
<accession>A0ABX7GQJ0</accession>
<sequence>MKKSPVIAATSITTRAKAGVVVTLLASAVCHMAFASDTTGQSAPTDRSPFPPQIQLQVPFAPTAFPAEDGEHLLYELHITNFEDAPITLDHVDILDADQAGKPSLASFAGHPLNEIVRIAGKDDVMDMSNVAKPISVDAGGSAVLFLSVTVPPKTSMPEHVIQRLSLTNGEIVEGASVGTQHTPLKVLGAPVAGTDWIADDGPSNAPDNHHRRGIFVVGGAMTISRRFAIDWKQVEQGLPYHGDVHADRSYYAYDKPVLAVADATVVYVRDGLPDNPPGHNRDFHPAQPVTFDNAGGNTIVLDLGDGQFAHYYHLKAGTIQVKKGQRVRAGEAIAHIGASGDAREPHLHFEVTTETSLLTGEGIPYVIDHFRVIGGEGRTLGLRKNETPLDGMLVDFENGKGAD</sequence>
<dbReference type="SUPFAM" id="SSF51261">
    <property type="entry name" value="Duplicated hybrid motif"/>
    <property type="match status" value="1"/>
</dbReference>
<keyword evidence="1" id="KW-0732">Signal</keyword>
<evidence type="ECO:0000313" key="4">
    <source>
        <dbReference type="Proteomes" id="UP000663181"/>
    </source>
</evidence>
<dbReference type="InterPro" id="IPR050570">
    <property type="entry name" value="Cell_wall_metabolism_enzyme"/>
</dbReference>
<dbReference type="PANTHER" id="PTHR21666">
    <property type="entry name" value="PEPTIDASE-RELATED"/>
    <property type="match status" value="1"/>
</dbReference>
<name>A0ABX7GQJ0_9GAMM</name>
<dbReference type="InterPro" id="IPR016047">
    <property type="entry name" value="M23ase_b-sheet_dom"/>
</dbReference>
<dbReference type="InterPro" id="IPR011055">
    <property type="entry name" value="Dup_hybrid_motif"/>
</dbReference>
<proteinExistence type="predicted"/>
<dbReference type="PANTHER" id="PTHR21666:SF270">
    <property type="entry name" value="MUREIN HYDROLASE ACTIVATOR ENVC"/>
    <property type="match status" value="1"/>
</dbReference>
<organism evidence="3 4">
    <name type="scientific">Dyella caseinilytica</name>
    <dbReference type="NCBI Taxonomy" id="1849581"/>
    <lineage>
        <taxon>Bacteria</taxon>
        <taxon>Pseudomonadati</taxon>
        <taxon>Pseudomonadota</taxon>
        <taxon>Gammaproteobacteria</taxon>
        <taxon>Lysobacterales</taxon>
        <taxon>Rhodanobacteraceae</taxon>
        <taxon>Dyella</taxon>
    </lineage>
</organism>
<evidence type="ECO:0000313" key="3">
    <source>
        <dbReference type="EMBL" id="QRN52263.1"/>
    </source>
</evidence>
<protein>
    <submittedName>
        <fullName evidence="3">M23 family metallopeptidase</fullName>
    </submittedName>
</protein>
<evidence type="ECO:0000259" key="2">
    <source>
        <dbReference type="Pfam" id="PF01551"/>
    </source>
</evidence>
<keyword evidence="4" id="KW-1185">Reference proteome</keyword>
<reference evidence="3 4" key="1">
    <citation type="submission" date="2020-10" db="EMBL/GenBank/DDBJ databases">
        <title>Phylogeny of dyella-like bacteria.</title>
        <authorList>
            <person name="Fu J."/>
        </authorList>
    </citation>
    <scope>NUCLEOTIDE SEQUENCE [LARGE SCALE GENOMIC DNA]</scope>
    <source>
        <strain evidence="3 4">DHOB09</strain>
    </source>
</reference>
<dbReference type="RefSeq" id="WP_188801023.1">
    <property type="nucleotide sequence ID" value="NZ_BMIZ01000003.1"/>
</dbReference>
<dbReference type="EMBL" id="CP064030">
    <property type="protein sequence ID" value="QRN52263.1"/>
    <property type="molecule type" value="Genomic_DNA"/>
</dbReference>
<feature type="domain" description="M23ase beta-sheet core" evidence="2">
    <location>
        <begin position="254"/>
        <end position="355"/>
    </location>
</feature>
<gene>
    <name evidence="3" type="ORF">ISN74_12260</name>
</gene>
<evidence type="ECO:0000256" key="1">
    <source>
        <dbReference type="SAM" id="SignalP"/>
    </source>
</evidence>
<dbReference type="CDD" id="cd12797">
    <property type="entry name" value="M23_peptidase"/>
    <property type="match status" value="1"/>
</dbReference>
<dbReference type="Gene3D" id="2.70.70.10">
    <property type="entry name" value="Glucose Permease (Domain IIA)"/>
    <property type="match status" value="1"/>
</dbReference>